<dbReference type="GO" id="GO:0071555">
    <property type="term" value="P:cell wall organization"/>
    <property type="evidence" value="ECO:0007669"/>
    <property type="project" value="InterPro"/>
</dbReference>
<name>A0A418WDM5_9PROT</name>
<dbReference type="PANTHER" id="PTHR30251:SF4">
    <property type="entry name" value="SLR1668 PROTEIN"/>
    <property type="match status" value="1"/>
</dbReference>
<feature type="chain" id="PRO_5019035753" evidence="1">
    <location>
        <begin position="31"/>
        <end position="243"/>
    </location>
</feature>
<reference evidence="3 4" key="1">
    <citation type="submission" date="2018-09" db="EMBL/GenBank/DDBJ databases">
        <authorList>
            <person name="Zhu H."/>
        </authorList>
    </citation>
    <scope>NUCLEOTIDE SEQUENCE [LARGE SCALE GENOMIC DNA]</scope>
    <source>
        <strain evidence="3 4">K1W22B-8</strain>
    </source>
</reference>
<evidence type="ECO:0000313" key="4">
    <source>
        <dbReference type="Proteomes" id="UP000284605"/>
    </source>
</evidence>
<evidence type="ECO:0000256" key="1">
    <source>
        <dbReference type="SAM" id="SignalP"/>
    </source>
</evidence>
<accession>A0A418WDM5</accession>
<keyword evidence="4" id="KW-1185">Reference proteome</keyword>
<gene>
    <name evidence="3" type="ORF">D3874_14555</name>
</gene>
<dbReference type="PANTHER" id="PTHR30251">
    <property type="entry name" value="PILUS ASSEMBLY CHAPERONE"/>
    <property type="match status" value="1"/>
</dbReference>
<dbReference type="Gene3D" id="2.60.40.10">
    <property type="entry name" value="Immunoglobulins"/>
    <property type="match status" value="1"/>
</dbReference>
<protein>
    <submittedName>
        <fullName evidence="3">Molecular chaperone</fullName>
    </submittedName>
</protein>
<sequence>MSRLWRLPLVQWLAALVLCGAAFASHPASASSIQVSPVRVELSGDQPVMAIYVTNNGPAALLVQASVMSWAQAAGEDEYAATRDVLVNPPQFRLEPGQQQLVRFGLANRQILGPNEGSYRAFLQEVPETPPQGATALQTVLRISVPVFIAPNGGARPGGAWAAAKQGGSVVLRFQNTGNIHLQLGKMRVVDGERTLATIEVGGYVLPGQTRDWPLAGVGSLPAGAKIAAESDQGGVEQVIGGH</sequence>
<feature type="domain" description="Pili assembly chaperone N-terminal" evidence="2">
    <location>
        <begin position="32"/>
        <end position="153"/>
    </location>
</feature>
<dbReference type="InterPro" id="IPR008962">
    <property type="entry name" value="PapD-like_sf"/>
</dbReference>
<proteinExistence type="predicted"/>
<dbReference type="AlphaFoldDB" id="A0A418WDM5"/>
<dbReference type="GO" id="GO:0030288">
    <property type="term" value="C:outer membrane-bounded periplasmic space"/>
    <property type="evidence" value="ECO:0007669"/>
    <property type="project" value="InterPro"/>
</dbReference>
<feature type="signal peptide" evidence="1">
    <location>
        <begin position="1"/>
        <end position="30"/>
    </location>
</feature>
<keyword evidence="1" id="KW-0732">Signal</keyword>
<evidence type="ECO:0000259" key="2">
    <source>
        <dbReference type="Pfam" id="PF00345"/>
    </source>
</evidence>
<dbReference type="InterPro" id="IPR016147">
    <property type="entry name" value="Pili_assmbl_chaperone_N"/>
</dbReference>
<dbReference type="SUPFAM" id="SSF49354">
    <property type="entry name" value="PapD-like"/>
    <property type="match status" value="1"/>
</dbReference>
<dbReference type="RefSeq" id="WP_119778723.1">
    <property type="nucleotide sequence ID" value="NZ_QYUK01000011.1"/>
</dbReference>
<dbReference type="Pfam" id="PF00345">
    <property type="entry name" value="PapD_N"/>
    <property type="match status" value="1"/>
</dbReference>
<comment type="caution">
    <text evidence="3">The sequence shown here is derived from an EMBL/GenBank/DDBJ whole genome shotgun (WGS) entry which is preliminary data.</text>
</comment>
<dbReference type="InterPro" id="IPR050643">
    <property type="entry name" value="Periplasmic_pilus_chap"/>
</dbReference>
<dbReference type="InterPro" id="IPR013783">
    <property type="entry name" value="Ig-like_fold"/>
</dbReference>
<dbReference type="Proteomes" id="UP000284605">
    <property type="component" value="Unassembled WGS sequence"/>
</dbReference>
<dbReference type="OrthoDB" id="511700at2"/>
<dbReference type="EMBL" id="QYUK01000011">
    <property type="protein sequence ID" value="RJF88088.1"/>
    <property type="molecule type" value="Genomic_DNA"/>
</dbReference>
<evidence type="ECO:0000313" key="3">
    <source>
        <dbReference type="EMBL" id="RJF88088.1"/>
    </source>
</evidence>
<organism evidence="3 4">
    <name type="scientific">Oleomonas cavernae</name>
    <dbReference type="NCBI Taxonomy" id="2320859"/>
    <lineage>
        <taxon>Bacteria</taxon>
        <taxon>Pseudomonadati</taxon>
        <taxon>Pseudomonadota</taxon>
        <taxon>Alphaproteobacteria</taxon>
        <taxon>Acetobacterales</taxon>
        <taxon>Acetobacteraceae</taxon>
        <taxon>Oleomonas</taxon>
    </lineage>
</organism>